<evidence type="ECO:0000313" key="5">
    <source>
        <dbReference type="Proteomes" id="UP001501496"/>
    </source>
</evidence>
<dbReference type="RefSeq" id="WP_344788781.1">
    <property type="nucleotide sequence ID" value="NZ_BAABCA010000005.1"/>
</dbReference>
<dbReference type="PANTHER" id="PTHR45953">
    <property type="entry name" value="IDURONATE 2-SULFATASE"/>
    <property type="match status" value="1"/>
</dbReference>
<evidence type="ECO:0000256" key="2">
    <source>
        <dbReference type="ARBA" id="ARBA00022801"/>
    </source>
</evidence>
<evidence type="ECO:0000259" key="3">
    <source>
        <dbReference type="Pfam" id="PF00884"/>
    </source>
</evidence>
<proteinExistence type="predicted"/>
<reference evidence="5" key="1">
    <citation type="journal article" date="2019" name="Int. J. Syst. Evol. Microbiol.">
        <title>The Global Catalogue of Microorganisms (GCM) 10K type strain sequencing project: providing services to taxonomists for standard genome sequencing and annotation.</title>
        <authorList>
            <consortium name="The Broad Institute Genomics Platform"/>
            <consortium name="The Broad Institute Genome Sequencing Center for Infectious Disease"/>
            <person name="Wu L."/>
            <person name="Ma J."/>
        </authorList>
    </citation>
    <scope>NUCLEOTIDE SEQUENCE [LARGE SCALE GENOMIC DNA]</scope>
    <source>
        <strain evidence="5">JCM 17630</strain>
    </source>
</reference>
<comment type="caution">
    <text evidence="4">The sequence shown here is derived from an EMBL/GenBank/DDBJ whole genome shotgun (WGS) entry which is preliminary data.</text>
</comment>
<keyword evidence="2" id="KW-0378">Hydrolase</keyword>
<sequence length="615" mass="69698">MKKYSLLFGVILSCLFSNIRGQEKPNILWIITDDHRADALNCFNKATTGKAESALGYVSSPNIDALASEGVLFVNAFTNSPACGPSRGAMITGRYPFRNGHYAFEQTHQEPDFVTPTVPQILRKQGYRTAVFGKEDSYIYGWKGKQGFHPSGIYDYKVHFKHDLQANGLGDLYTKSNYEYINGSRRKTGSKESVVYKDGTEKSYVIYRKGKGLTAEEIATKKAVDKEFDILRAYTQGMKDLIYGGQNPQPANKTVDANILAEFKNYLNNQDTPFKTLWGKTVQGANSSKPQMVSLGFHLPHTPVLPPKQFRDQFKNKKYKIPDYDEAEASKLPEQLKKILRGMKIHDMKARDKQQAIQDYYAFCAFGDYLIGDAVKTFKNYCKKNNQEFLIVFTVGDHGWQLGEQGIESKFGPWDKSIHNAAIVVSSDKIKYPEGKINKNAVEFVDFAPTILDAAGVNVENEEYKFLDGFVLDDVMNGTNKRDYILGEMNLVCGPRAYIRTKDFAFSMQTRPNRKEPRGFEMNKNIEWALTCDINDISPALYDLRKDPLERNNVAENKAYKELVNLFRKKLGQIVLGDGRVECDWSKQNSYAISNFARGSDDKKMKIPLAIIPKI</sequence>
<dbReference type="InterPro" id="IPR017850">
    <property type="entry name" value="Alkaline_phosphatase_core_sf"/>
</dbReference>
<dbReference type="SUPFAM" id="SSF53649">
    <property type="entry name" value="Alkaline phosphatase-like"/>
    <property type="match status" value="1"/>
</dbReference>
<dbReference type="Gene3D" id="3.40.720.10">
    <property type="entry name" value="Alkaline Phosphatase, subunit A"/>
    <property type="match status" value="1"/>
</dbReference>
<name>A0ABP8CDV3_9FLAO</name>
<dbReference type="EMBL" id="BAABCA010000005">
    <property type="protein sequence ID" value="GAA4237974.1"/>
    <property type="molecule type" value="Genomic_DNA"/>
</dbReference>
<feature type="domain" description="Sulfatase N-terminal" evidence="3">
    <location>
        <begin position="25"/>
        <end position="457"/>
    </location>
</feature>
<organism evidence="4 5">
    <name type="scientific">Postechiella marina</name>
    <dbReference type="NCBI Taxonomy" id="943941"/>
    <lineage>
        <taxon>Bacteria</taxon>
        <taxon>Pseudomonadati</taxon>
        <taxon>Bacteroidota</taxon>
        <taxon>Flavobacteriia</taxon>
        <taxon>Flavobacteriales</taxon>
        <taxon>Flavobacteriaceae</taxon>
        <taxon>Postechiella</taxon>
    </lineage>
</organism>
<keyword evidence="1" id="KW-0479">Metal-binding</keyword>
<dbReference type="PANTHER" id="PTHR45953:SF1">
    <property type="entry name" value="IDURONATE 2-SULFATASE"/>
    <property type="match status" value="1"/>
</dbReference>
<dbReference type="Pfam" id="PF00884">
    <property type="entry name" value="Sulfatase"/>
    <property type="match status" value="1"/>
</dbReference>
<keyword evidence="5" id="KW-1185">Reference proteome</keyword>
<dbReference type="InterPro" id="IPR000917">
    <property type="entry name" value="Sulfatase_N"/>
</dbReference>
<evidence type="ECO:0000256" key="1">
    <source>
        <dbReference type="ARBA" id="ARBA00022723"/>
    </source>
</evidence>
<dbReference type="Proteomes" id="UP001501496">
    <property type="component" value="Unassembled WGS sequence"/>
</dbReference>
<protein>
    <recommendedName>
        <fullName evidence="3">Sulfatase N-terminal domain-containing protein</fullName>
    </recommendedName>
</protein>
<gene>
    <name evidence="4" type="ORF">GCM10022291_26640</name>
</gene>
<evidence type="ECO:0000313" key="4">
    <source>
        <dbReference type="EMBL" id="GAA4237974.1"/>
    </source>
</evidence>
<dbReference type="CDD" id="cd16153">
    <property type="entry name" value="sulfatase_like"/>
    <property type="match status" value="1"/>
</dbReference>
<accession>A0ABP8CDV3</accession>